<keyword evidence="2 6" id="KW-1003">Cell membrane</keyword>
<comment type="subunit">
    <text evidence="6">Forms a complex with DabB.</text>
</comment>
<dbReference type="Proteomes" id="UP000594464">
    <property type="component" value="Chromosome"/>
</dbReference>
<comment type="subcellular location">
    <subcellularLocation>
        <location evidence="6">Cell membrane</location>
        <topology evidence="6">Peripheral membrane protein</topology>
    </subcellularLocation>
</comment>
<sequence>MSMLETKERVAPNDFERMELSSLVNLAGEPISHFWPMKTFIHHNPLHGLEHLSFDEAVKMGKRFFGGRGHLPNSEYRNYYKEGRITEESISDAIKNGAQNETLNIGSRKLSRQEVLRSLLIHGTGKIATDVSSAILQQSLSPSDAKTLSEKIQGLPKCKARRESLRSYASRDQVELAVQYTLGEWCDQTLGTKVQDQINGELIKWCGGFLDEGHAPWTMPFRKKNFYNVWKELVLEDASGTLLGIPDWKSKIHNLPNRPEDAVLESLSLLAIPKALWHDYFTLQLAQLSGWAGFIKWRAEQLDYEWQRAFPIDLVMYMAVRLFYERELTALACQDKLAIDGSYTSIQSYMTQHAVGYGLHKEYHMRGLPDEMSGRLDASLFVQNPLSIDALDQCDSELISSWEEIRQQQETDVQALIVLQLSRSLDIPLQDFLESAPEALDSLLEWVDQFPESQHGPTWLKAFESSYLKGFVKHLSPNLQKLGKSDLPEEQVPVSRPLAQAIFCIDVRSEGFRRRLEEVGGNETFGFAGFFGVPICYQGYTSELPTDQCPVLLNPKHIVKEIPRAYQGEAAERFLERHHLAKTGHTLLYDLKENAITPYIMVEAIGWFFGFKLFGQTLKPEWFKNAMSWMKKCLVVPISTTLTVDKIQRDEALEMVASQHRATIYRLLIEQYDQKGAAVSHDQVERLRKLTVTQILPTDNENEELYRLLEWSEADLEQFIRVLREDYHLHQRDISRRMHRITQTGFTVVEQAHFVEMALRILGFTKSFSRLVLFCAHGSSSDNNPYESALDCGACGGNHGISNARALAVMANKAQVRQALAQKGLVIPADTHFLPGQHDTTTDEVQLFDLEEVPATHRKDLLRLQRDLHEAGEKNSRERLTRFPDEPITNGTVKALSRTKQRSVDWSQVRPEWGLSRHSTFIVGRRSLTQGMDLEGRAFLHSYDHSQDPKGRYLEIIMTAPVIVGNWINMEHYFSTVDPMVYGSGSKVYHNIVGRLGVMYGSQSDLCVGLPTQTVLDGERPYHEPMRLFTIIEAPLEIISSIIVRHDILQRLTKNQWIHIVALDPVTMEFHLYKSPDNWQAVN</sequence>
<dbReference type="PANTHER" id="PTHR38344:SF1">
    <property type="entry name" value="INORGANIC CARBON TRANSPORTER SUBUNIT DABA-RELATED"/>
    <property type="match status" value="1"/>
</dbReference>
<feature type="binding site" evidence="6">
    <location>
        <position position="777"/>
    </location>
    <ligand>
        <name>Zn(2+)</name>
        <dbReference type="ChEBI" id="CHEBI:29105"/>
    </ligand>
</feature>
<evidence type="ECO:0000313" key="7">
    <source>
        <dbReference type="EMBL" id="QPJ65699.1"/>
    </source>
</evidence>
<dbReference type="AlphaFoldDB" id="A0A7T0C372"/>
<reference evidence="8" key="1">
    <citation type="submission" date="2020-02" db="EMBL/GenBank/DDBJ databases">
        <title>Genomic and physiological characterization of two novel Nitrospinaceae genera.</title>
        <authorList>
            <person name="Mueller A.J."/>
            <person name="Jung M.-Y."/>
            <person name="Strachan C.R."/>
            <person name="Herbold C.W."/>
            <person name="Kirkegaard R.H."/>
            <person name="Daims H."/>
        </authorList>
    </citation>
    <scope>NUCLEOTIDE SEQUENCE [LARGE SCALE GENOMIC DNA]</scope>
</reference>
<comment type="cofactor">
    <cofactor evidence="6">
        <name>Zn(2+)</name>
        <dbReference type="ChEBI" id="CHEBI:29105"/>
    </cofactor>
</comment>
<dbReference type="PANTHER" id="PTHR38344">
    <property type="entry name" value="UPF0753 PROTEIN AQ_863"/>
    <property type="match status" value="1"/>
</dbReference>
<keyword evidence="1 6" id="KW-0813">Transport</keyword>
<dbReference type="HAMAP" id="MF_01871">
    <property type="entry name" value="DabA"/>
    <property type="match status" value="1"/>
</dbReference>
<dbReference type="GO" id="GO:0008270">
    <property type="term" value="F:zinc ion binding"/>
    <property type="evidence" value="ECO:0007669"/>
    <property type="project" value="UniProtKB-UniRule"/>
</dbReference>
<dbReference type="InterPro" id="IPR018752">
    <property type="entry name" value="DabA"/>
</dbReference>
<gene>
    <name evidence="6" type="primary">dabA</name>
    <name evidence="7" type="ORF">G3M78_09955</name>
</gene>
<evidence type="ECO:0000256" key="2">
    <source>
        <dbReference type="ARBA" id="ARBA00022475"/>
    </source>
</evidence>
<comment type="similarity">
    <text evidence="6">Belongs to the inorganic carbon transporter (TC 9.A.2) DabA family.</text>
</comment>
<feature type="binding site" evidence="6">
    <location>
        <position position="792"/>
    </location>
    <ligand>
        <name>Zn(2+)</name>
        <dbReference type="ChEBI" id="CHEBI:29105"/>
    </ligand>
</feature>
<dbReference type="KEGG" id="nva:G3M78_09955"/>
<evidence type="ECO:0000256" key="5">
    <source>
        <dbReference type="ARBA" id="ARBA00023136"/>
    </source>
</evidence>
<evidence type="ECO:0000256" key="1">
    <source>
        <dbReference type="ARBA" id="ARBA00022448"/>
    </source>
</evidence>
<evidence type="ECO:0000256" key="6">
    <source>
        <dbReference type="HAMAP-Rule" id="MF_01871"/>
    </source>
</evidence>
<keyword evidence="4 6" id="KW-0862">Zinc</keyword>
<organism evidence="7 8">
    <name type="scientific">Candidatus Nitrohelix vancouverensis</name>
    <dbReference type="NCBI Taxonomy" id="2705534"/>
    <lineage>
        <taxon>Bacteria</taxon>
        <taxon>Pseudomonadati</taxon>
        <taxon>Nitrospinota/Tectimicrobiota group</taxon>
        <taxon>Nitrospinota</taxon>
        <taxon>Nitrospinia</taxon>
        <taxon>Nitrospinales</taxon>
        <taxon>Nitrospinaceae</taxon>
        <taxon>Candidatus Nitrohelix</taxon>
    </lineage>
</organism>
<accession>A0A7T0C372</accession>
<dbReference type="EMBL" id="CP048620">
    <property type="protein sequence ID" value="QPJ65699.1"/>
    <property type="molecule type" value="Genomic_DNA"/>
</dbReference>
<keyword evidence="3 6" id="KW-0479">Metal-binding</keyword>
<evidence type="ECO:0000256" key="4">
    <source>
        <dbReference type="ARBA" id="ARBA00022833"/>
    </source>
</evidence>
<dbReference type="GO" id="GO:0005886">
    <property type="term" value="C:plasma membrane"/>
    <property type="evidence" value="ECO:0007669"/>
    <property type="project" value="UniProtKB-SubCell"/>
</dbReference>
<evidence type="ECO:0000313" key="8">
    <source>
        <dbReference type="Proteomes" id="UP000594464"/>
    </source>
</evidence>
<name>A0A7T0C372_9BACT</name>
<evidence type="ECO:0000256" key="3">
    <source>
        <dbReference type="ARBA" id="ARBA00022723"/>
    </source>
</evidence>
<proteinExistence type="inferred from homology"/>
<feature type="binding site" evidence="6">
    <location>
        <position position="504"/>
    </location>
    <ligand>
        <name>Zn(2+)</name>
        <dbReference type="ChEBI" id="CHEBI:29105"/>
    </ligand>
</feature>
<dbReference type="Pfam" id="PF10070">
    <property type="entry name" value="DabA"/>
    <property type="match status" value="1"/>
</dbReference>
<keyword evidence="5 6" id="KW-0472">Membrane</keyword>
<protein>
    <recommendedName>
        <fullName evidence="6">Probable inorganic carbon transporter subunit DabA</fullName>
    </recommendedName>
</protein>
<comment type="function">
    <text evidence="6">Part of an energy-coupled inorganic carbon pump.</text>
</comment>
<feature type="binding site" evidence="6">
    <location>
        <position position="506"/>
    </location>
    <ligand>
        <name>Zn(2+)</name>
        <dbReference type="ChEBI" id="CHEBI:29105"/>
    </ligand>
</feature>